<name>A0A5F8ASW9_MACMU</name>
<keyword evidence="2" id="KW-1185">Reference proteome</keyword>
<organism evidence="1 2">
    <name type="scientific">Macaca mulatta</name>
    <name type="common">Rhesus macaque</name>
    <dbReference type="NCBI Taxonomy" id="9544"/>
    <lineage>
        <taxon>Eukaryota</taxon>
        <taxon>Metazoa</taxon>
        <taxon>Chordata</taxon>
        <taxon>Craniata</taxon>
        <taxon>Vertebrata</taxon>
        <taxon>Euteleostomi</taxon>
        <taxon>Mammalia</taxon>
        <taxon>Eutheria</taxon>
        <taxon>Euarchontoglires</taxon>
        <taxon>Primates</taxon>
        <taxon>Haplorrhini</taxon>
        <taxon>Catarrhini</taxon>
        <taxon>Cercopithecidae</taxon>
        <taxon>Cercopithecinae</taxon>
        <taxon>Macaca</taxon>
    </lineage>
</organism>
<dbReference type="Ensembl" id="ENSMMUT00000087383.1">
    <property type="protein sequence ID" value="ENSMMUP00000080005.1"/>
    <property type="gene ID" value="ENSMMUG00000055673.1"/>
</dbReference>
<reference evidence="1" key="3">
    <citation type="submission" date="2025-08" db="UniProtKB">
        <authorList>
            <consortium name="Ensembl"/>
        </authorList>
    </citation>
    <scope>IDENTIFICATION</scope>
    <source>
        <strain evidence="1">17573</strain>
    </source>
</reference>
<reference evidence="1" key="2">
    <citation type="submission" date="2019-01" db="EMBL/GenBank/DDBJ databases">
        <authorList>
            <person name="Graves T."/>
            <person name="Eichler E.E."/>
            <person name="Wilson R.K."/>
        </authorList>
    </citation>
    <scope>NUCLEOTIDE SEQUENCE [LARGE SCALE GENOMIC DNA]</scope>
    <source>
        <strain evidence="1">17573</strain>
    </source>
</reference>
<dbReference type="GeneTree" id="ENSGT01150000287196"/>
<dbReference type="VEuPathDB" id="HostDB:ENSMMUG00000055673"/>
<reference evidence="2" key="1">
    <citation type="journal article" date="2007" name="Science">
        <title>Evolutionary and biomedical insights from the rhesus macaque genome.</title>
        <authorList>
            <person name="Gibbs R.A."/>
            <person name="Rogers J."/>
            <person name="Katze M.G."/>
            <person name="Bumgarner R."/>
            <person name="Weinstock G.M."/>
            <person name="Mardis E.R."/>
            <person name="Remington K.A."/>
            <person name="Strausberg R.L."/>
            <person name="Venter J.C."/>
            <person name="Wilson R.K."/>
            <person name="Batzer M.A."/>
            <person name="Bustamante C.D."/>
            <person name="Eichler E.E."/>
            <person name="Hahn M.W."/>
            <person name="Hardison R.C."/>
            <person name="Makova K.D."/>
            <person name="Miller W."/>
            <person name="Milosavljevic A."/>
            <person name="Palermo R.E."/>
            <person name="Siepel A."/>
            <person name="Sikela J.M."/>
            <person name="Attaway T."/>
            <person name="Bell S."/>
            <person name="Bernard K.E."/>
            <person name="Buhay C.J."/>
            <person name="Chandrabose M.N."/>
            <person name="Dao M."/>
            <person name="Davis C."/>
            <person name="Delehaunty K.D."/>
            <person name="Ding Y."/>
            <person name="Dinh H.H."/>
            <person name="Dugan-Rocha S."/>
            <person name="Fulton L.A."/>
            <person name="Gabisi R.A."/>
            <person name="Garner T.T."/>
            <person name="Godfrey J."/>
            <person name="Hawes A.C."/>
            <person name="Hernandez J."/>
            <person name="Hines S."/>
            <person name="Holder M."/>
            <person name="Hume J."/>
            <person name="Jhangiani S.N."/>
            <person name="Joshi V."/>
            <person name="Khan Z.M."/>
            <person name="Kirkness E.F."/>
            <person name="Cree A."/>
            <person name="Fowler R.G."/>
            <person name="Lee S."/>
            <person name="Lewis L.R."/>
            <person name="Li Z."/>
            <person name="Liu Y.-S."/>
            <person name="Moore S.M."/>
            <person name="Muzny D."/>
            <person name="Nazareth L.V."/>
            <person name="Ngo D.N."/>
            <person name="Okwuonu G.O."/>
            <person name="Pai G."/>
            <person name="Parker D."/>
            <person name="Paul H.A."/>
            <person name="Pfannkoch C."/>
            <person name="Pohl C.S."/>
            <person name="Rogers Y.-H.C."/>
            <person name="Ruiz S.J."/>
            <person name="Sabo A."/>
            <person name="Santibanez J."/>
            <person name="Schneider B.W."/>
            <person name="Smith S.M."/>
            <person name="Sodergren E."/>
            <person name="Svatek A.F."/>
            <person name="Utterback T.R."/>
            <person name="Vattathil S."/>
            <person name="Warren W."/>
            <person name="White C.S."/>
            <person name="Chinwalla A.T."/>
            <person name="Feng Y."/>
            <person name="Halpern A.L."/>
            <person name="Hillier L.W."/>
            <person name="Huang X."/>
            <person name="Minx P."/>
            <person name="Nelson J.O."/>
            <person name="Pepin K.H."/>
            <person name="Qin X."/>
            <person name="Sutton G.G."/>
            <person name="Venter E."/>
            <person name="Walenz B.P."/>
            <person name="Wallis J.W."/>
            <person name="Worley K.C."/>
            <person name="Yang S.-P."/>
            <person name="Jones S.M."/>
            <person name="Marra M.A."/>
            <person name="Rocchi M."/>
            <person name="Schein J.E."/>
            <person name="Baertsch R."/>
            <person name="Clarke L."/>
            <person name="Csuros M."/>
            <person name="Glasscock J."/>
            <person name="Harris R.A."/>
            <person name="Havlak P."/>
            <person name="Jackson A.R."/>
            <person name="Jiang H."/>
            <person name="Liu Y."/>
            <person name="Messina D.N."/>
            <person name="Shen Y."/>
            <person name="Song H.X.-Z."/>
            <person name="Wylie T."/>
            <person name="Zhang L."/>
            <person name="Birney E."/>
            <person name="Han K."/>
            <person name="Konkel M.K."/>
            <person name="Lee J."/>
            <person name="Smit A.F.A."/>
            <person name="Ullmer B."/>
            <person name="Wang H."/>
            <person name="Xing J."/>
            <person name="Burhans R."/>
            <person name="Cheng Z."/>
            <person name="Karro J.E."/>
            <person name="Ma J."/>
            <person name="Raney B."/>
            <person name="She X."/>
            <person name="Cox M.J."/>
            <person name="Demuth J.P."/>
            <person name="Dumas L.J."/>
            <person name="Han S.-G."/>
            <person name="Hopkins J."/>
            <person name="Karimpour-Fard A."/>
            <person name="Kim Y.H."/>
            <person name="Pollack J.R."/>
            <person name="Vinar T."/>
            <person name="Addo-Quaye C."/>
            <person name="Degenhardt J."/>
            <person name="Denby A."/>
            <person name="Hubisz M.J."/>
            <person name="Indap A."/>
            <person name="Kosiol C."/>
            <person name="Lahn B.T."/>
            <person name="Lawson H.A."/>
            <person name="Marklein A."/>
            <person name="Nielsen R."/>
            <person name="Vallender E.J."/>
            <person name="Clark A.G."/>
            <person name="Ferguson B."/>
            <person name="Hernandez R.D."/>
            <person name="Hirani K."/>
            <person name="Kehrer-Sawatzki H."/>
            <person name="Kolb J."/>
            <person name="Patil S."/>
            <person name="Pu L.-L."/>
            <person name="Ren Y."/>
            <person name="Smith D.G."/>
            <person name="Wheeler D.A."/>
            <person name="Schenck I."/>
            <person name="Ball E.V."/>
            <person name="Chen R."/>
            <person name="Cooper D.N."/>
            <person name="Giardine B."/>
            <person name="Hsu F."/>
            <person name="Kent W.J."/>
            <person name="Lesk A."/>
            <person name="Nelson D.L."/>
            <person name="O'brien W.E."/>
            <person name="Pruefer K."/>
            <person name="Stenson P.D."/>
            <person name="Wallace J.C."/>
            <person name="Ke H."/>
            <person name="Liu X.-M."/>
            <person name="Wang P."/>
            <person name="Xiang A.P."/>
            <person name="Yang F."/>
            <person name="Barber G.P."/>
            <person name="Haussler D."/>
            <person name="Karolchik D."/>
            <person name="Kern A.D."/>
            <person name="Kuhn R.M."/>
            <person name="Smith K.E."/>
            <person name="Zwieg A.S."/>
        </authorList>
    </citation>
    <scope>NUCLEOTIDE SEQUENCE [LARGE SCALE GENOMIC DNA]</scope>
    <source>
        <strain evidence="2">17573</strain>
    </source>
</reference>
<accession>A0A5F8ASW9</accession>
<proteinExistence type="predicted"/>
<dbReference type="InParanoid" id="A0A5F8ASW9"/>
<sequence>MARSHLTATSISWVQAILPAPASQVAGTTGAHHHIQLIFCIFIRDGALPCWPGWSRTPDLRRSARLDLPKCWDYRREPPCLAEIFLKNKTFFSSFNTEYLSYEFSKSTLSKPKQEEVGNILEET</sequence>
<protein>
    <submittedName>
        <fullName evidence="1">Uncharacterized protein</fullName>
    </submittedName>
</protein>
<evidence type="ECO:0000313" key="1">
    <source>
        <dbReference type="Ensembl" id="ENSMMUP00000080005.1"/>
    </source>
</evidence>
<reference evidence="1" key="4">
    <citation type="submission" date="2025-09" db="UniProtKB">
        <authorList>
            <consortium name="Ensembl"/>
        </authorList>
    </citation>
    <scope>IDENTIFICATION</scope>
    <source>
        <strain evidence="1">17573</strain>
    </source>
</reference>
<evidence type="ECO:0000313" key="2">
    <source>
        <dbReference type="Proteomes" id="UP000006718"/>
    </source>
</evidence>
<dbReference type="AlphaFoldDB" id="A0A5F8ASW9"/>
<dbReference type="Proteomes" id="UP000006718">
    <property type="component" value="Chromosome 4"/>
</dbReference>